<dbReference type="InterPro" id="IPR003593">
    <property type="entry name" value="AAA+_ATPase"/>
</dbReference>
<dbReference type="InterPro" id="IPR050206">
    <property type="entry name" value="FtsK/SpoIIIE/SftA"/>
</dbReference>
<dbReference type="GO" id="GO:0051301">
    <property type="term" value="P:cell division"/>
    <property type="evidence" value="ECO:0007669"/>
    <property type="project" value="UniProtKB-KW"/>
</dbReference>
<dbReference type="Pfam" id="PF00498">
    <property type="entry name" value="FHA"/>
    <property type="match status" value="1"/>
</dbReference>
<sequence length="1200" mass="125432">MSATADVLDLPSPLPREASFSLCRQSVGEVAADAALAALAGPWHLAVLDGPDRGLVIPVRDGAFLGRGEVLSDPLISRRHLRLRLHGGHVLAQDCGSANGSYRYWHLGLWLRAREEMRLREGALLRLGGSVLELRRRPCDLVVAAPAAPASSTAWLMAGSLVCVLVMAGSAAIAVRTGSRGAMGMIMVAPMIAMTIMRLVPFLQRRRAQRTGSAGGSRWRGRRRRRGRRPGWRHGEPDPATMLLAVAARSSMSHPVRGSEAEGPTPVSTSQEVLTAWSAERRRRCVLSLSDGESVALSGKGAGNALRWWCTQLLARDEVRVTVMDDLPGDPQDGHAGDRDREEREEAGDRLGLHLTWGPQAHPHSALILTCSCDEVPPQALCTRPAPAGAPSCSPTWWDAVRHLSRSRITSPPQGSSHVDGIPDLVPLSAVMDDLDAHELRTRWEEQSRSPARDAPALSAVLGVGSRGPVSADLVADGPHALLAGTTGSGKSELLISWLVQLALSRAPDRLTLVLVDYKGGAAFGPLAGLPHTAGVLTDLDPAGTQRALSSLEAEVHRRERILAAHGAKDLSCLPPRVVVPDLVVAVDEFATLAGEHAEVLESLVRIAAQGRSLGIHLILATQRPQGAVSPAIRANTSLRVCLRVLDATDSRDVLGHDGAARLGHHPGRVLISGAGGEQEDDPGPRGLGNGPIGPSSPSSQVLQAPWCGSTREVQEIVDLVSRAAEGHASPWRPWAPALPISINAAEALELGRFRGPQAPGGTEKQGEDGALALADLAGHAPPTIHDDRLLLAVTDLPRQQSLGVWHWWVARPLLVLGAPRSGRSTLVVSAATAALSSGRGVHLCGLAPPASDGSGGATDAASPVRGLLTHPGVGTVVGTEDPRRLARLWGLAASGRLGGDLLCLDDVDALIPTIDEVLGPGQGNALLEAVIRTASATGTPLLLTAPLGASTARWAGSMGPRLVLGASTGTQAALAGLPRGVVTGGVPGRGVILDGAATTACQIVLREDPPVSGSDRDGGRVLRLEPLPTRPTWKDVPDGTWAVGGDAAAPVALPAHTSVLVTGPPGSGRSTTLRALAQAIPSDALVVDDLDLADVATTTQVEAALARSEVVLASASTEKVATTFRGAISTMREREAIVVLWPGLRHADQAAGMSLRAVTDPRAMTLPGRGALVHRGTCLPIQVVLPRSEDDDRPIEWSV</sequence>
<dbReference type="InterPro" id="IPR002543">
    <property type="entry name" value="FtsK_dom"/>
</dbReference>
<evidence type="ECO:0000259" key="8">
    <source>
        <dbReference type="PROSITE" id="PS50901"/>
    </source>
</evidence>
<dbReference type="GO" id="GO:0005524">
    <property type="term" value="F:ATP binding"/>
    <property type="evidence" value="ECO:0007669"/>
    <property type="project" value="UniProtKB-UniRule"/>
</dbReference>
<dbReference type="PROSITE" id="PS50006">
    <property type="entry name" value="FHA_DOMAIN"/>
    <property type="match status" value="1"/>
</dbReference>
<proteinExistence type="predicted"/>
<keyword evidence="6" id="KW-0812">Transmembrane</keyword>
<dbReference type="Pfam" id="PF01580">
    <property type="entry name" value="FtsK_SpoIIIE"/>
    <property type="match status" value="2"/>
</dbReference>
<evidence type="ECO:0000313" key="9">
    <source>
        <dbReference type="EMBL" id="OLO49629.1"/>
    </source>
</evidence>
<accession>A0A1Q8VNG9</accession>
<dbReference type="CDD" id="cd00060">
    <property type="entry name" value="FHA"/>
    <property type="match status" value="1"/>
</dbReference>
<organism evidence="9 10">
    <name type="scientific">Actinomyces oris</name>
    <dbReference type="NCBI Taxonomy" id="544580"/>
    <lineage>
        <taxon>Bacteria</taxon>
        <taxon>Bacillati</taxon>
        <taxon>Actinomycetota</taxon>
        <taxon>Actinomycetes</taxon>
        <taxon>Actinomycetales</taxon>
        <taxon>Actinomycetaceae</taxon>
        <taxon>Actinomyces</taxon>
    </lineage>
</organism>
<feature type="transmembrane region" description="Helical" evidence="6">
    <location>
        <begin position="182"/>
        <end position="203"/>
    </location>
</feature>
<keyword evidence="3 4" id="KW-0067">ATP-binding</keyword>
<evidence type="ECO:0000259" key="7">
    <source>
        <dbReference type="PROSITE" id="PS50006"/>
    </source>
</evidence>
<keyword evidence="6" id="KW-0472">Membrane</keyword>
<keyword evidence="9" id="KW-0131">Cell cycle</keyword>
<feature type="domain" description="FtsK" evidence="8">
    <location>
        <begin position="467"/>
        <end position="652"/>
    </location>
</feature>
<keyword evidence="2 4" id="KW-0547">Nucleotide-binding</keyword>
<dbReference type="InterPro" id="IPR027417">
    <property type="entry name" value="P-loop_NTPase"/>
</dbReference>
<dbReference type="Gene3D" id="2.60.200.20">
    <property type="match status" value="1"/>
</dbReference>
<feature type="region of interest" description="Disordered" evidence="5">
    <location>
        <begin position="325"/>
        <end position="347"/>
    </location>
</feature>
<evidence type="ECO:0000256" key="4">
    <source>
        <dbReference type="PROSITE-ProRule" id="PRU00289"/>
    </source>
</evidence>
<feature type="region of interest" description="Disordered" evidence="5">
    <location>
        <begin position="666"/>
        <end position="705"/>
    </location>
</feature>
<evidence type="ECO:0000256" key="2">
    <source>
        <dbReference type="ARBA" id="ARBA00022741"/>
    </source>
</evidence>
<feature type="domain" description="FHA" evidence="7">
    <location>
        <begin position="63"/>
        <end position="102"/>
    </location>
</feature>
<dbReference type="InterPro" id="IPR008984">
    <property type="entry name" value="SMAD_FHA_dom_sf"/>
</dbReference>
<dbReference type="PANTHER" id="PTHR22683">
    <property type="entry name" value="SPORULATION PROTEIN RELATED"/>
    <property type="match status" value="1"/>
</dbReference>
<comment type="caution">
    <text evidence="9">The sequence shown here is derived from an EMBL/GenBank/DDBJ whole genome shotgun (WGS) entry which is preliminary data.</text>
</comment>
<dbReference type="PANTHER" id="PTHR22683:SF1">
    <property type="entry name" value="TYPE VII SECRETION SYSTEM PROTEIN ESSC"/>
    <property type="match status" value="1"/>
</dbReference>
<feature type="region of interest" description="Disordered" evidence="5">
    <location>
        <begin position="207"/>
        <end position="239"/>
    </location>
</feature>
<gene>
    <name evidence="9" type="ORF">BKH28_06710</name>
</gene>
<dbReference type="SUPFAM" id="SSF49879">
    <property type="entry name" value="SMAD/FHA domain"/>
    <property type="match status" value="1"/>
</dbReference>
<keyword evidence="6" id="KW-1133">Transmembrane helix</keyword>
<dbReference type="EMBL" id="MSKL01000014">
    <property type="protein sequence ID" value="OLO49629.1"/>
    <property type="molecule type" value="Genomic_DNA"/>
</dbReference>
<keyword evidence="9" id="KW-0132">Cell division</keyword>
<feature type="compositionally biased region" description="Basic and acidic residues" evidence="5">
    <location>
        <begin position="332"/>
        <end position="347"/>
    </location>
</feature>
<dbReference type="InterPro" id="IPR000253">
    <property type="entry name" value="FHA_dom"/>
</dbReference>
<feature type="compositionally biased region" description="Basic residues" evidence="5">
    <location>
        <begin position="219"/>
        <end position="232"/>
    </location>
</feature>
<dbReference type="AlphaFoldDB" id="A0A1Q8VNG9"/>
<evidence type="ECO:0000256" key="1">
    <source>
        <dbReference type="ARBA" id="ARBA00022553"/>
    </source>
</evidence>
<protein>
    <submittedName>
        <fullName evidence="9">Cell division protein FtsK</fullName>
    </submittedName>
</protein>
<dbReference type="Gene3D" id="3.40.50.300">
    <property type="entry name" value="P-loop containing nucleotide triphosphate hydrolases"/>
    <property type="match status" value="3"/>
</dbReference>
<dbReference type="Proteomes" id="UP000186394">
    <property type="component" value="Unassembled WGS sequence"/>
</dbReference>
<feature type="transmembrane region" description="Helical" evidence="6">
    <location>
        <begin position="154"/>
        <end position="175"/>
    </location>
</feature>
<dbReference type="SUPFAM" id="SSF52540">
    <property type="entry name" value="P-loop containing nucleoside triphosphate hydrolases"/>
    <property type="match status" value="3"/>
</dbReference>
<feature type="binding site" evidence="4">
    <location>
        <begin position="485"/>
        <end position="492"/>
    </location>
    <ligand>
        <name>ATP</name>
        <dbReference type="ChEBI" id="CHEBI:30616"/>
    </ligand>
</feature>
<name>A0A1Q8VNG9_9ACTO</name>
<reference evidence="9 10" key="1">
    <citation type="submission" date="2016-12" db="EMBL/GenBank/DDBJ databases">
        <title>Genomic comparison of strains in the 'Actinomyces naeslundii' group.</title>
        <authorList>
            <person name="Mughal S.R."/>
            <person name="Do T."/>
            <person name="Gilbert S.C."/>
            <person name="Witherden E.A."/>
            <person name="Didelot X."/>
            <person name="Beighton D."/>
        </authorList>
    </citation>
    <scope>NUCLEOTIDE SEQUENCE [LARGE SCALE GENOMIC DNA]</scope>
    <source>
        <strain evidence="9 10">P6N</strain>
    </source>
</reference>
<evidence type="ECO:0000256" key="5">
    <source>
        <dbReference type="SAM" id="MobiDB-lite"/>
    </source>
</evidence>
<dbReference type="RefSeq" id="WP_075418084.1">
    <property type="nucleotide sequence ID" value="NZ_MSKL01000014.1"/>
</dbReference>
<dbReference type="GO" id="GO:0003677">
    <property type="term" value="F:DNA binding"/>
    <property type="evidence" value="ECO:0007669"/>
    <property type="project" value="InterPro"/>
</dbReference>
<evidence type="ECO:0000256" key="3">
    <source>
        <dbReference type="ARBA" id="ARBA00022840"/>
    </source>
</evidence>
<dbReference type="PROSITE" id="PS50901">
    <property type="entry name" value="FTSK"/>
    <property type="match status" value="1"/>
</dbReference>
<dbReference type="SMART" id="SM00382">
    <property type="entry name" value="AAA"/>
    <property type="match status" value="3"/>
</dbReference>
<evidence type="ECO:0000256" key="6">
    <source>
        <dbReference type="SAM" id="Phobius"/>
    </source>
</evidence>
<dbReference type="CDD" id="cd01127">
    <property type="entry name" value="TrwB_TraG_TraD_VirD4"/>
    <property type="match status" value="1"/>
</dbReference>
<keyword evidence="1" id="KW-0597">Phosphoprotein</keyword>
<evidence type="ECO:0000313" key="10">
    <source>
        <dbReference type="Proteomes" id="UP000186394"/>
    </source>
</evidence>